<dbReference type="Proteomes" id="UP000664288">
    <property type="component" value="Unassembled WGS sequence"/>
</dbReference>
<sequence>MPSRRTDIWIGAGILAFCAFAGWRTLRIPAVATGTSAGPNFVPWLMIGGIVVLTLALMLRSAVAQRSAVPQDLAAATTPSDPNDAAGGAPSGTTLRRMAVFALLLVAYAAFFMPVGYLATTAVVFVAGMALLGERNWIRLIVLPLIITAAVYWGFTRYLGVWLP</sequence>
<reference evidence="3 4" key="1">
    <citation type="submission" date="2021-03" db="EMBL/GenBank/DDBJ databases">
        <title>Whole genome sequence of Jiella sp. MQZ13P-4.</title>
        <authorList>
            <person name="Tuo L."/>
        </authorList>
    </citation>
    <scope>NUCLEOTIDE SEQUENCE [LARGE SCALE GENOMIC DNA]</scope>
    <source>
        <strain evidence="3 4">MQZ13P-4</strain>
    </source>
</reference>
<name>A0ABS3JAT6_9HYPH</name>
<dbReference type="EMBL" id="JAFMPY010000031">
    <property type="protein sequence ID" value="MBO0906068.1"/>
    <property type="molecule type" value="Genomic_DNA"/>
</dbReference>
<keyword evidence="4" id="KW-1185">Reference proteome</keyword>
<gene>
    <name evidence="3" type="ORF">J1C47_20665</name>
</gene>
<feature type="domain" description="DUF1468" evidence="2">
    <location>
        <begin position="9"/>
        <end position="164"/>
    </location>
</feature>
<feature type="transmembrane region" description="Helical" evidence="1">
    <location>
        <begin position="100"/>
        <end position="131"/>
    </location>
</feature>
<protein>
    <submittedName>
        <fullName evidence="3">Tripartite tricarboxylate transporter TctB family protein</fullName>
    </submittedName>
</protein>
<feature type="transmembrane region" description="Helical" evidence="1">
    <location>
        <begin position="137"/>
        <end position="155"/>
    </location>
</feature>
<keyword evidence="1" id="KW-1133">Transmembrane helix</keyword>
<keyword evidence="1" id="KW-0472">Membrane</keyword>
<evidence type="ECO:0000259" key="2">
    <source>
        <dbReference type="Pfam" id="PF07331"/>
    </source>
</evidence>
<proteinExistence type="predicted"/>
<dbReference type="RefSeq" id="WP_207352702.1">
    <property type="nucleotide sequence ID" value="NZ_JAFMPY010000031.1"/>
</dbReference>
<feature type="transmembrane region" description="Helical" evidence="1">
    <location>
        <begin position="41"/>
        <end position="59"/>
    </location>
</feature>
<evidence type="ECO:0000313" key="4">
    <source>
        <dbReference type="Proteomes" id="UP000664288"/>
    </source>
</evidence>
<evidence type="ECO:0000313" key="3">
    <source>
        <dbReference type="EMBL" id="MBO0906068.1"/>
    </source>
</evidence>
<evidence type="ECO:0000256" key="1">
    <source>
        <dbReference type="SAM" id="Phobius"/>
    </source>
</evidence>
<organism evidence="3 4">
    <name type="scientific">Jiella sonneratiae</name>
    <dbReference type="NCBI Taxonomy" id="2816856"/>
    <lineage>
        <taxon>Bacteria</taxon>
        <taxon>Pseudomonadati</taxon>
        <taxon>Pseudomonadota</taxon>
        <taxon>Alphaproteobacteria</taxon>
        <taxon>Hyphomicrobiales</taxon>
        <taxon>Aurantimonadaceae</taxon>
        <taxon>Jiella</taxon>
    </lineage>
</organism>
<dbReference type="InterPro" id="IPR009936">
    <property type="entry name" value="DUF1468"/>
</dbReference>
<accession>A0ABS3JAT6</accession>
<feature type="transmembrane region" description="Helical" evidence="1">
    <location>
        <begin position="7"/>
        <end position="26"/>
    </location>
</feature>
<comment type="caution">
    <text evidence="3">The sequence shown here is derived from an EMBL/GenBank/DDBJ whole genome shotgun (WGS) entry which is preliminary data.</text>
</comment>
<dbReference type="Pfam" id="PF07331">
    <property type="entry name" value="TctB"/>
    <property type="match status" value="1"/>
</dbReference>
<keyword evidence="1" id="KW-0812">Transmembrane</keyword>